<dbReference type="RefSeq" id="WP_135182606.1">
    <property type="nucleotide sequence ID" value="NZ_JADGKZ010000016.1"/>
</dbReference>
<dbReference type="OrthoDB" id="2224832at2"/>
<gene>
    <name evidence="1" type="ORF">E4T82_09560</name>
</gene>
<proteinExistence type="predicted"/>
<dbReference type="EMBL" id="SPPD01000016">
    <property type="protein sequence ID" value="TFU97118.1"/>
    <property type="molecule type" value="Genomic_DNA"/>
</dbReference>
<accession>A0A4Y9JAA9</accession>
<protein>
    <submittedName>
        <fullName evidence="1">Uncharacterized protein</fullName>
    </submittedName>
</protein>
<dbReference type="Proteomes" id="UP000297253">
    <property type="component" value="Unassembled WGS sequence"/>
</dbReference>
<comment type="caution">
    <text evidence="1">The sequence shown here is derived from an EMBL/GenBank/DDBJ whole genome shotgun (WGS) entry which is preliminary data.</text>
</comment>
<evidence type="ECO:0000313" key="1">
    <source>
        <dbReference type="EMBL" id="TFU97118.1"/>
    </source>
</evidence>
<organism evidence="1 2">
    <name type="scientific">Streptococcus cuniculi</name>
    <dbReference type="NCBI Taxonomy" id="1432788"/>
    <lineage>
        <taxon>Bacteria</taxon>
        <taxon>Bacillati</taxon>
        <taxon>Bacillota</taxon>
        <taxon>Bacilli</taxon>
        <taxon>Lactobacillales</taxon>
        <taxon>Streptococcaceae</taxon>
        <taxon>Streptococcus</taxon>
    </lineage>
</organism>
<evidence type="ECO:0000313" key="2">
    <source>
        <dbReference type="Proteomes" id="UP000297253"/>
    </source>
</evidence>
<dbReference type="AlphaFoldDB" id="A0A4Y9JAA9"/>
<reference evidence="1 2" key="1">
    <citation type="submission" date="2019-03" db="EMBL/GenBank/DDBJ databases">
        <title>Diversity of the mouse oral microbiome.</title>
        <authorList>
            <person name="Joseph S."/>
            <person name="Aduse-Opoku J."/>
            <person name="Curtis M."/>
            <person name="Wade W."/>
            <person name="Hashim A."/>
        </authorList>
    </citation>
    <scope>NUCLEOTIDE SEQUENCE [LARGE SCALE GENOMIC DNA]</scope>
    <source>
        <strain evidence="1 2">WM131</strain>
    </source>
</reference>
<name>A0A4Y9JAA9_9STRE</name>
<sequence length="119" mass="14055">MKLSGYMLNDGVKVTFYELLSKIPYNHDNWYIFEFDAIGIAPGNMTMQEFEDLVLNAEYGYRMDWEELFILSKAINDINNLILISSTIPINFVSVEKGVEYVMIRLEIHDSTYWEIEFY</sequence>